<keyword evidence="4" id="KW-1185">Reference proteome</keyword>
<organism evidence="3 4">
    <name type="scientific">Exilibacterium tricleocarpae</name>
    <dbReference type="NCBI Taxonomy" id="2591008"/>
    <lineage>
        <taxon>Bacteria</taxon>
        <taxon>Pseudomonadati</taxon>
        <taxon>Pseudomonadota</taxon>
        <taxon>Gammaproteobacteria</taxon>
        <taxon>Cellvibrionales</taxon>
        <taxon>Cellvibrionaceae</taxon>
        <taxon>Exilibacterium</taxon>
    </lineage>
</organism>
<proteinExistence type="predicted"/>
<reference evidence="3 4" key="1">
    <citation type="submission" date="2019-06" db="EMBL/GenBank/DDBJ databases">
        <title>Whole genome sequence for Cellvibrionaceae sp. R142.</title>
        <authorList>
            <person name="Wang G."/>
        </authorList>
    </citation>
    <scope>NUCLEOTIDE SEQUENCE [LARGE SCALE GENOMIC DNA]</scope>
    <source>
        <strain evidence="3 4">R142</strain>
    </source>
</reference>
<gene>
    <name evidence="3" type="ORF">FKG94_26555</name>
</gene>
<name>A0A545SPK6_9GAMM</name>
<protein>
    <recommendedName>
        <fullName evidence="2">TssC1 N-terminal domain-containing protein</fullName>
    </recommendedName>
</protein>
<comment type="caution">
    <text evidence="3">The sequence shown here is derived from an EMBL/GenBank/DDBJ whole genome shotgun (WGS) entry which is preliminary data.</text>
</comment>
<feature type="domain" description="TssC1 N-terminal" evidence="2">
    <location>
        <begin position="197"/>
        <end position="484"/>
    </location>
</feature>
<dbReference type="RefSeq" id="WP_142929980.1">
    <property type="nucleotide sequence ID" value="NZ_ML660114.1"/>
</dbReference>
<dbReference type="InterPro" id="IPR008312">
    <property type="entry name" value="T6SS_TssB1"/>
</dbReference>
<dbReference type="PANTHER" id="PTHR35565:SF1">
    <property type="entry name" value="TYPE VI SECRETION SYSTEM CONTRACTILE SHEATH LARGE SUBUNIT"/>
    <property type="match status" value="1"/>
</dbReference>
<evidence type="ECO:0000313" key="4">
    <source>
        <dbReference type="Proteomes" id="UP000319732"/>
    </source>
</evidence>
<dbReference type="OrthoDB" id="9789942at2"/>
<feature type="region of interest" description="Disordered" evidence="1">
    <location>
        <begin position="1"/>
        <end position="31"/>
    </location>
</feature>
<dbReference type="Pfam" id="PF05591">
    <property type="entry name" value="T6SS_VipA"/>
    <property type="match status" value="1"/>
</dbReference>
<sequence length="504" mass="56066">MSRASISTGGIDFPLTENEPTQPQPTDPTTPMHLVVLGDFSGRRSRLAQGQSPATPKPIAVDKDNFDAVFAGLDVQLHLPVAEQPLQFAALDDLHPDFIYQRVGLFDKMRILKRKLSKTDKFAEAAAEITAWANYRDESADTAEPDLALPQNLLDAVLQQRDLDTQLAAAPGGDIDRLIKDIVRPFVETKTDPRQPQMLAAVDAATSDLMRKIMHHSEFQQLEASWRCLYLLVRRLELDSRLKLFLIDISRMEIQADLEAAETLSETRLYKLLVTQQLTPGSIPYSVLVGDYRIADTEADISLARAMAGIAGAANAAWLSGGHERLAGCDAIGTEADPDAWNYTPDAAVRDAWQQFCKLPEARHLALAAPRFMVRLPYGRRTSTLEHFDYEELSEQDEHGYYLWGNSAFLIALLLAQSYRQHGWALRPGQLQTIDNLPLHVHQHDGDTRVKPCAEVLLTDRAAQQLQQAGLLPIRSVKDADAVVVPQWCAVASDRAPVRGRWSD</sequence>
<accession>A0A545SPK6</accession>
<dbReference type="PANTHER" id="PTHR35565">
    <property type="entry name" value="CYTOPLASMIC PROTEIN-RELATED"/>
    <property type="match status" value="1"/>
</dbReference>
<evidence type="ECO:0000256" key="1">
    <source>
        <dbReference type="SAM" id="MobiDB-lite"/>
    </source>
</evidence>
<evidence type="ECO:0000259" key="2">
    <source>
        <dbReference type="Pfam" id="PF05943"/>
    </source>
</evidence>
<dbReference type="InterPro" id="IPR044031">
    <property type="entry name" value="TssC1_N"/>
</dbReference>
<dbReference type="EMBL" id="VHSG01000038">
    <property type="protein sequence ID" value="TQV66918.1"/>
    <property type="molecule type" value="Genomic_DNA"/>
</dbReference>
<dbReference type="Pfam" id="PF05943">
    <property type="entry name" value="VipB"/>
    <property type="match status" value="1"/>
</dbReference>
<dbReference type="InterPro" id="IPR010269">
    <property type="entry name" value="T6SS_TssC-like"/>
</dbReference>
<dbReference type="AlphaFoldDB" id="A0A545SPK6"/>
<evidence type="ECO:0000313" key="3">
    <source>
        <dbReference type="EMBL" id="TQV66918.1"/>
    </source>
</evidence>
<dbReference type="Proteomes" id="UP000319732">
    <property type="component" value="Unassembled WGS sequence"/>
</dbReference>